<name>F0RN62_DEIPM</name>
<protein>
    <submittedName>
        <fullName evidence="1">Uncharacterized protein</fullName>
    </submittedName>
</protein>
<dbReference type="STRING" id="693977.Deipr_1052"/>
<keyword evidence="2" id="KW-1185">Reference proteome</keyword>
<dbReference type="EMBL" id="CP002536">
    <property type="protein sequence ID" value="ADY26204.1"/>
    <property type="molecule type" value="Genomic_DNA"/>
</dbReference>
<dbReference type="AlphaFoldDB" id="F0RN62"/>
<dbReference type="KEGG" id="dpt:Deipr_1052"/>
<dbReference type="RefSeq" id="WP_013614813.1">
    <property type="nucleotide sequence ID" value="NC_015161.1"/>
</dbReference>
<organism evidence="1 2">
    <name type="scientific">Deinococcus proteolyticus (strain ATCC 35074 / DSM 20540 / JCM 6276 / NBRC 101906 / NCIMB 13154 / VKM Ac-1939 / CCM 2703 / MRP)</name>
    <dbReference type="NCBI Taxonomy" id="693977"/>
    <lineage>
        <taxon>Bacteria</taxon>
        <taxon>Thermotogati</taxon>
        <taxon>Deinococcota</taxon>
        <taxon>Deinococci</taxon>
        <taxon>Deinococcales</taxon>
        <taxon>Deinococcaceae</taxon>
        <taxon>Deinococcus</taxon>
    </lineage>
</organism>
<sequence>MSLHLELFVRDVPAFSYRPLHLGDMRIAVQDIRTPTPERRRKKHA</sequence>
<dbReference type="Proteomes" id="UP000007718">
    <property type="component" value="Chromosome"/>
</dbReference>
<reference evidence="2" key="1">
    <citation type="submission" date="2011-02" db="EMBL/GenBank/DDBJ databases">
        <title>The complete sequence of chromosome of Deinococcus proteolyticus DSM 20540.</title>
        <authorList>
            <consortium name="US DOE Joint Genome Institute (JGI-PGF)"/>
            <person name="Lucas S."/>
            <person name="Copeland A."/>
            <person name="Lapidus A."/>
            <person name="Bruce D."/>
            <person name="Goodwin L."/>
            <person name="Pitluck S."/>
            <person name="Kyrpides N."/>
            <person name="Mavromatis K."/>
            <person name="Pagani I."/>
            <person name="Ivanova N."/>
            <person name="Ovchinnikova G."/>
            <person name="Zeytun A."/>
            <person name="Detter J.C."/>
            <person name="Han C."/>
            <person name="Land M."/>
            <person name="Hauser L."/>
            <person name="Markowitz V."/>
            <person name="Cheng J.-F."/>
            <person name="Hugenholtz P."/>
            <person name="Woyke T."/>
            <person name="Wu D."/>
            <person name="Pukall R."/>
            <person name="Steenblock K."/>
            <person name="Brambilla E."/>
            <person name="Klenk H.-P."/>
            <person name="Eisen J.A."/>
        </authorList>
    </citation>
    <scope>NUCLEOTIDE SEQUENCE [LARGE SCALE GENOMIC DNA]</scope>
    <source>
        <strain evidence="2">ATCC 35074 / DSM 20540 / JCM 6276 / NBRC 101906 / NCIMB 13154 / VKM Ac-1939 / CCM 2703 / MRP</strain>
    </source>
</reference>
<gene>
    <name evidence="1" type="ordered locus">Deipr_1052</name>
</gene>
<dbReference type="HOGENOM" id="CLU_3198876_0_0_0"/>
<evidence type="ECO:0000313" key="1">
    <source>
        <dbReference type="EMBL" id="ADY26204.1"/>
    </source>
</evidence>
<accession>F0RN62</accession>
<proteinExistence type="predicted"/>
<reference evidence="1 2" key="2">
    <citation type="journal article" date="2012" name="Stand. Genomic Sci.">
        <title>Complete genome sequence of the orange-red pigmented, radioresistant Deinococcus proteolyticus type strain (MRP(T)).</title>
        <authorList>
            <person name="Copeland A."/>
            <person name="Zeytun A."/>
            <person name="Yassawong M."/>
            <person name="Nolan M."/>
            <person name="Lucas S."/>
            <person name="Hammon N."/>
            <person name="Deshpande S."/>
            <person name="Cheng J.F."/>
            <person name="Han C."/>
            <person name="Tapia R."/>
            <person name="Goodwin L.A."/>
            <person name="Pitluck S."/>
            <person name="Mavromatis K."/>
            <person name="Liolios K."/>
            <person name="Pagani I."/>
            <person name="Ivanova N."/>
            <person name="Mikhailova N."/>
            <person name="Pati A."/>
            <person name="Chen A."/>
            <person name="Palaniappan K."/>
            <person name="Land M."/>
            <person name="Hauser L."/>
            <person name="Jeffries C.D."/>
            <person name="Brambilla E.M."/>
            <person name="Rohde M."/>
            <person name="Sikorski J."/>
            <person name="Pukall R."/>
            <person name="Goker M."/>
            <person name="Detter J.C."/>
            <person name="Woyke T."/>
            <person name="Bristow J."/>
            <person name="Eisen J.A."/>
            <person name="Markowitz V."/>
            <person name="Hugenholtz P."/>
            <person name="Kyrpides N.C."/>
            <person name="Klenk H.P."/>
            <person name="Lapidus A."/>
        </authorList>
    </citation>
    <scope>NUCLEOTIDE SEQUENCE [LARGE SCALE GENOMIC DNA]</scope>
    <source>
        <strain evidence="2">ATCC 35074 / DSM 20540 / JCM 6276 / NBRC 101906 / NCIMB 13154 / VKM Ac-1939 / CCM 2703 / MRP</strain>
    </source>
</reference>
<evidence type="ECO:0000313" key="2">
    <source>
        <dbReference type="Proteomes" id="UP000007718"/>
    </source>
</evidence>